<keyword evidence="5" id="KW-1185">Reference proteome</keyword>
<accession>A0A4V2M907</accession>
<dbReference type="RefSeq" id="WP_131512412.1">
    <property type="nucleotide sequence ID" value="NZ_SJKD01000001.1"/>
</dbReference>
<protein>
    <submittedName>
        <fullName evidence="4">Alpha/beta fold hydrolase</fullName>
    </submittedName>
</protein>
<evidence type="ECO:0000313" key="4">
    <source>
        <dbReference type="EMBL" id="TCC53492.1"/>
    </source>
</evidence>
<keyword evidence="1" id="KW-0808">Transferase</keyword>
<dbReference type="InterPro" id="IPR051321">
    <property type="entry name" value="PHA/PHB_synthase"/>
</dbReference>
<evidence type="ECO:0000259" key="3">
    <source>
        <dbReference type="Pfam" id="PF07167"/>
    </source>
</evidence>
<dbReference type="PANTHER" id="PTHR36837:SF5">
    <property type="entry name" value="POLY-3-HYDROXYBUTYRATE SYNTHASE"/>
    <property type="match status" value="1"/>
</dbReference>
<feature type="domain" description="Poly-beta-hydroxybutyrate polymerase N-terminal" evidence="3">
    <location>
        <begin position="76"/>
        <end position="244"/>
    </location>
</feature>
<dbReference type="InterPro" id="IPR010941">
    <property type="entry name" value="PhaC_N"/>
</dbReference>
<dbReference type="Pfam" id="PF07167">
    <property type="entry name" value="PhaC_N"/>
    <property type="match status" value="1"/>
</dbReference>
<dbReference type="GO" id="GO:0016787">
    <property type="term" value="F:hydrolase activity"/>
    <property type="evidence" value="ECO:0007669"/>
    <property type="project" value="UniProtKB-KW"/>
</dbReference>
<dbReference type="PANTHER" id="PTHR36837">
    <property type="entry name" value="POLY(3-HYDROXYALKANOATE) POLYMERASE SUBUNIT PHAC"/>
    <property type="match status" value="1"/>
</dbReference>
<proteinExistence type="predicted"/>
<reference evidence="4 5" key="1">
    <citation type="submission" date="2019-02" db="EMBL/GenBank/DDBJ databases">
        <title>Kribbella capetownensis sp. nov. and Kribbella speibonae sp. nov., isolated from soil.</title>
        <authorList>
            <person name="Curtis S.M."/>
            <person name="Norton I."/>
            <person name="Everest G.J."/>
            <person name="Meyers P.R."/>
        </authorList>
    </citation>
    <scope>NUCLEOTIDE SEQUENCE [LARGE SCALE GENOMIC DNA]</scope>
    <source>
        <strain evidence="4 5">YM53</strain>
    </source>
</reference>
<organism evidence="4 5">
    <name type="scientific">Kribbella capetownensis</name>
    <dbReference type="NCBI Taxonomy" id="1572659"/>
    <lineage>
        <taxon>Bacteria</taxon>
        <taxon>Bacillati</taxon>
        <taxon>Actinomycetota</taxon>
        <taxon>Actinomycetes</taxon>
        <taxon>Propionibacteriales</taxon>
        <taxon>Kribbellaceae</taxon>
        <taxon>Kribbella</taxon>
    </lineage>
</organism>
<dbReference type="AlphaFoldDB" id="A0A4V2M907"/>
<evidence type="ECO:0000256" key="1">
    <source>
        <dbReference type="ARBA" id="ARBA00022679"/>
    </source>
</evidence>
<gene>
    <name evidence="4" type="ORF">E0H75_07335</name>
</gene>
<dbReference type="GO" id="GO:0016746">
    <property type="term" value="F:acyltransferase activity"/>
    <property type="evidence" value="ECO:0007669"/>
    <property type="project" value="UniProtKB-KW"/>
</dbReference>
<dbReference type="Gene3D" id="3.40.50.1820">
    <property type="entry name" value="alpha/beta hydrolase"/>
    <property type="match status" value="1"/>
</dbReference>
<comment type="caution">
    <text evidence="4">The sequence shown here is derived from an EMBL/GenBank/DDBJ whole genome shotgun (WGS) entry which is preliminary data.</text>
</comment>
<dbReference type="InterPro" id="IPR029058">
    <property type="entry name" value="AB_hydrolase_fold"/>
</dbReference>
<sequence>MTTHPERADLLAEPLDFLLTTAATGSLRRFLPTSSWTRMATGLAARPGTVARRSVDLTTELARIVTGHSGRSPSKRDRRFADPAWTQNPLLRRLVQAYLAAEEIAGALPRDARLDWRDTERMTFVVDNLIGALAPSNNALISPVAWKALIDSAGLSSVAGIRNLVRDLSTPPRVPRMIEPTAFTVGETVAATPGAVVYRTEVFELIQYTPQSAQVHTVPLLIVPPVINKYYVVDIAPGRSLVEYFLQQGQQVFTISWRNPDARHRDWGMDTYGQAIIDAMDAVQRICRSDTTNLFATCSGGVLASMVMSHLADRGDLDRVAGLTLAVSVLDQSRAGLVSAVIDERVAAAAIASSASRGYLDGRALAEVFAWLRPVDLIWNYWVNNYLQGRSPAPFDVLFWNADTTRMTAALHRGFVELGMSNGLTRPGSVTMLGTVIDLGKVTTPSYVIAGISDHICPWQACYRSTQLLGGDSRFVLSTSGHIASMVNPPGNPKATFQVNTDNPPDPDEWLLTASTMEGSWWPDYVAWLKARGGKLKAAPATLGGAGMEPLEPAPGSYVLHT</sequence>
<evidence type="ECO:0000256" key="2">
    <source>
        <dbReference type="ARBA" id="ARBA00023315"/>
    </source>
</evidence>
<dbReference type="Proteomes" id="UP000293342">
    <property type="component" value="Unassembled WGS sequence"/>
</dbReference>
<keyword evidence="4" id="KW-0378">Hydrolase</keyword>
<dbReference type="EMBL" id="SJKD01000001">
    <property type="protein sequence ID" value="TCC53492.1"/>
    <property type="molecule type" value="Genomic_DNA"/>
</dbReference>
<dbReference type="GO" id="GO:0042619">
    <property type="term" value="P:poly-hydroxybutyrate biosynthetic process"/>
    <property type="evidence" value="ECO:0007669"/>
    <property type="project" value="InterPro"/>
</dbReference>
<evidence type="ECO:0000313" key="5">
    <source>
        <dbReference type="Proteomes" id="UP000293342"/>
    </source>
</evidence>
<keyword evidence="2" id="KW-0012">Acyltransferase</keyword>
<name>A0A4V2M907_9ACTN</name>
<dbReference type="OrthoDB" id="7208816at2"/>
<dbReference type="SUPFAM" id="SSF53474">
    <property type="entry name" value="alpha/beta-Hydrolases"/>
    <property type="match status" value="1"/>
</dbReference>